<comment type="caution">
    <text evidence="2">The sequence shown here is derived from an EMBL/GenBank/DDBJ whole genome shotgun (WGS) entry which is preliminary data.</text>
</comment>
<organism evidence="2 3">
    <name type="scientific">Pleurodeles waltl</name>
    <name type="common">Iberian ribbed newt</name>
    <dbReference type="NCBI Taxonomy" id="8319"/>
    <lineage>
        <taxon>Eukaryota</taxon>
        <taxon>Metazoa</taxon>
        <taxon>Chordata</taxon>
        <taxon>Craniata</taxon>
        <taxon>Vertebrata</taxon>
        <taxon>Euteleostomi</taxon>
        <taxon>Amphibia</taxon>
        <taxon>Batrachia</taxon>
        <taxon>Caudata</taxon>
        <taxon>Salamandroidea</taxon>
        <taxon>Salamandridae</taxon>
        <taxon>Pleurodelinae</taxon>
        <taxon>Pleurodeles</taxon>
    </lineage>
</organism>
<dbReference type="EMBL" id="JANPWB010000012">
    <property type="protein sequence ID" value="KAJ1112401.1"/>
    <property type="molecule type" value="Genomic_DNA"/>
</dbReference>
<evidence type="ECO:0000256" key="1">
    <source>
        <dbReference type="SAM" id="MobiDB-lite"/>
    </source>
</evidence>
<reference evidence="2" key="1">
    <citation type="journal article" date="2022" name="bioRxiv">
        <title>Sequencing and chromosome-scale assembly of the giantPleurodeles waltlgenome.</title>
        <authorList>
            <person name="Brown T."/>
            <person name="Elewa A."/>
            <person name="Iarovenko S."/>
            <person name="Subramanian E."/>
            <person name="Araus A.J."/>
            <person name="Petzold A."/>
            <person name="Susuki M."/>
            <person name="Suzuki K.-i.T."/>
            <person name="Hayashi T."/>
            <person name="Toyoda A."/>
            <person name="Oliveira C."/>
            <person name="Osipova E."/>
            <person name="Leigh N.D."/>
            <person name="Simon A."/>
            <person name="Yun M.H."/>
        </authorList>
    </citation>
    <scope>NUCLEOTIDE SEQUENCE</scope>
    <source>
        <strain evidence="2">20211129_DDA</strain>
        <tissue evidence="2">Liver</tissue>
    </source>
</reference>
<sequence>MEAGVVAFAVDTLDDETVVTVVIDVLVVDDAIAGALIDDLHLIIDGGPRVRDLDSRHNCERSRTWSARLVPATVGRSPPGRGFQRGEGPLASPRNSKFSLRCERRWTRVARLAPAAADRATSGRGFQQWRGRTPLPATGQTAPPASRPRTALGAQSRLPVVRRREPTLREQAAQTSTLGRINPAGPSGAGKLGVRHAPDPGHDPFCAEVRPEIEQNNNLERAAKIRDLPHPRVKTLQPLNISS</sequence>
<feature type="region of interest" description="Disordered" evidence="1">
    <location>
        <begin position="72"/>
        <end position="95"/>
    </location>
</feature>
<feature type="region of interest" description="Disordered" evidence="1">
    <location>
        <begin position="168"/>
        <end position="188"/>
    </location>
</feature>
<proteinExistence type="predicted"/>
<gene>
    <name evidence="2" type="ORF">NDU88_000665</name>
</gene>
<dbReference type="Proteomes" id="UP001066276">
    <property type="component" value="Chromosome 8"/>
</dbReference>
<evidence type="ECO:0000313" key="2">
    <source>
        <dbReference type="EMBL" id="KAJ1112401.1"/>
    </source>
</evidence>
<name>A0AAV7N8K0_PLEWA</name>
<dbReference type="AlphaFoldDB" id="A0AAV7N8K0"/>
<protein>
    <submittedName>
        <fullName evidence="2">Uncharacterized protein</fullName>
    </submittedName>
</protein>
<feature type="region of interest" description="Disordered" evidence="1">
    <location>
        <begin position="117"/>
        <end position="152"/>
    </location>
</feature>
<evidence type="ECO:0000313" key="3">
    <source>
        <dbReference type="Proteomes" id="UP001066276"/>
    </source>
</evidence>
<accession>A0AAV7N8K0</accession>
<keyword evidence="3" id="KW-1185">Reference proteome</keyword>